<dbReference type="Pfam" id="PF00920">
    <property type="entry name" value="ILVD_EDD_N"/>
    <property type="match status" value="1"/>
</dbReference>
<proteinExistence type="inferred from homology"/>
<dbReference type="GO" id="GO:0005829">
    <property type="term" value="C:cytosol"/>
    <property type="evidence" value="ECO:0007669"/>
    <property type="project" value="TreeGrafter"/>
</dbReference>
<protein>
    <recommendedName>
        <fullName evidence="3">Dihydroxy-acid/6-phosphogluconate dehydratase N-terminal domain-containing protein</fullName>
    </recommendedName>
</protein>
<accession>X0Z1A7</accession>
<dbReference type="PANTHER" id="PTHR43661">
    <property type="entry name" value="D-XYLONATE DEHYDRATASE"/>
    <property type="match status" value="1"/>
</dbReference>
<dbReference type="PANTHER" id="PTHR43661:SF3">
    <property type="entry name" value="D-XYLONATE DEHYDRATASE YAGF-RELATED"/>
    <property type="match status" value="1"/>
</dbReference>
<dbReference type="SUPFAM" id="SSF143975">
    <property type="entry name" value="IlvD/EDD N-terminal domain-like"/>
    <property type="match status" value="1"/>
</dbReference>
<dbReference type="EMBL" id="BART01009097">
    <property type="protein sequence ID" value="GAG62850.1"/>
    <property type="molecule type" value="Genomic_DNA"/>
</dbReference>
<comment type="caution">
    <text evidence="4">The sequence shown here is derived from an EMBL/GenBank/DDBJ whole genome shotgun (WGS) entry which is preliminary data.</text>
</comment>
<feature type="domain" description="Dihydroxy-acid/6-phosphogluconate dehydratase N-terminal" evidence="3">
    <location>
        <begin position="27"/>
        <end position="106"/>
    </location>
</feature>
<evidence type="ECO:0000256" key="1">
    <source>
        <dbReference type="ARBA" id="ARBA00006486"/>
    </source>
</evidence>
<name>X0Z1A7_9ZZZZ</name>
<reference evidence="4" key="1">
    <citation type="journal article" date="2014" name="Front. Microbiol.">
        <title>High frequency of phylogenetically diverse reductive dehalogenase-homologous genes in deep subseafloor sedimentary metagenomes.</title>
        <authorList>
            <person name="Kawai M."/>
            <person name="Futagami T."/>
            <person name="Toyoda A."/>
            <person name="Takaki Y."/>
            <person name="Nishi S."/>
            <person name="Hori S."/>
            <person name="Arai W."/>
            <person name="Tsubouchi T."/>
            <person name="Morono Y."/>
            <person name="Uchiyama I."/>
            <person name="Ito T."/>
            <person name="Fujiyama A."/>
            <person name="Inagaki F."/>
            <person name="Takami H."/>
        </authorList>
    </citation>
    <scope>NUCLEOTIDE SEQUENCE</scope>
    <source>
        <strain evidence="4">Expedition CK06-06</strain>
    </source>
</reference>
<gene>
    <name evidence="4" type="ORF">S01H4_20265</name>
</gene>
<evidence type="ECO:0000256" key="2">
    <source>
        <dbReference type="ARBA" id="ARBA00023239"/>
    </source>
</evidence>
<dbReference type="InterPro" id="IPR000581">
    <property type="entry name" value="ILV_EDD_N"/>
</dbReference>
<sequence>MIKTFISKVQVKLFFSVFKLFSCFEIDLIKNGIIARGLINDESIRNACKVALSFGGSTNMILHMCALSHEIGEKLTHNDFETLNRSVPLLAKFKPASNYNITDFHK</sequence>
<evidence type="ECO:0000313" key="4">
    <source>
        <dbReference type="EMBL" id="GAG62850.1"/>
    </source>
</evidence>
<comment type="similarity">
    <text evidence="1">Belongs to the IlvD/Edd family.</text>
</comment>
<evidence type="ECO:0000259" key="3">
    <source>
        <dbReference type="Pfam" id="PF00920"/>
    </source>
</evidence>
<dbReference type="GO" id="GO:0016836">
    <property type="term" value="F:hydro-lyase activity"/>
    <property type="evidence" value="ECO:0007669"/>
    <property type="project" value="TreeGrafter"/>
</dbReference>
<feature type="non-terminal residue" evidence="4">
    <location>
        <position position="106"/>
    </location>
</feature>
<dbReference type="InterPro" id="IPR037237">
    <property type="entry name" value="IlvD/EDD_N"/>
</dbReference>
<organism evidence="4">
    <name type="scientific">marine sediment metagenome</name>
    <dbReference type="NCBI Taxonomy" id="412755"/>
    <lineage>
        <taxon>unclassified sequences</taxon>
        <taxon>metagenomes</taxon>
        <taxon>ecological metagenomes</taxon>
    </lineage>
</organism>
<dbReference type="AlphaFoldDB" id="X0Z1A7"/>
<keyword evidence="2" id="KW-0456">Lyase</keyword>